<dbReference type="EMBL" id="PVLR01000016">
    <property type="protein sequence ID" value="PRD69330.1"/>
    <property type="molecule type" value="Genomic_DNA"/>
</dbReference>
<dbReference type="AlphaFoldDB" id="A0A2S9KFU7"/>
<dbReference type="Proteomes" id="UP000238326">
    <property type="component" value="Unassembled WGS sequence"/>
</dbReference>
<sequence length="106" mass="12620">MSRSRRKTPIFGHTSARSEADDKRLWHKRWRSRERDQLATLGPEGDPLPVHRQAVSSTWDMAKDGKHWFDPRRQREVAERIAARRSQLQPERKALQARLLAKWRTK</sequence>
<keyword evidence="2" id="KW-1185">Reference proteome</keyword>
<evidence type="ECO:0000313" key="2">
    <source>
        <dbReference type="Proteomes" id="UP000238326"/>
    </source>
</evidence>
<organism evidence="1 2">
    <name type="scientific">Malikia spinosa</name>
    <dbReference type="NCBI Taxonomy" id="86180"/>
    <lineage>
        <taxon>Bacteria</taxon>
        <taxon>Pseudomonadati</taxon>
        <taxon>Pseudomonadota</taxon>
        <taxon>Betaproteobacteria</taxon>
        <taxon>Burkholderiales</taxon>
        <taxon>Comamonadaceae</taxon>
        <taxon>Malikia</taxon>
    </lineage>
</organism>
<proteinExistence type="predicted"/>
<dbReference type="OrthoDB" id="8526439at2"/>
<dbReference type="RefSeq" id="WP_105729161.1">
    <property type="nucleotide sequence ID" value="NZ_PVLR01000016.1"/>
</dbReference>
<accession>A0A2S9KFU7</accession>
<protein>
    <submittedName>
        <fullName evidence="1">Uncharacterized protein</fullName>
    </submittedName>
</protein>
<comment type="caution">
    <text evidence="1">The sequence shown here is derived from an EMBL/GenBank/DDBJ whole genome shotgun (WGS) entry which is preliminary data.</text>
</comment>
<name>A0A2S9KFU7_9BURK</name>
<gene>
    <name evidence="1" type="ORF">C6P61_06740</name>
</gene>
<reference evidence="1 2" key="1">
    <citation type="submission" date="2018-03" db="EMBL/GenBank/DDBJ databases">
        <title>Comparative genomics illustrates the genes involved in a hyperalkaliphilic mechanisms of Serpentinomonas isolated from highly-alkaline calcium-rich serpentinized springs.</title>
        <authorList>
            <person name="Suzuki S."/>
            <person name="Ishii S."/>
            <person name="Walworth N."/>
            <person name="Bird L."/>
            <person name="Kuenen J.G."/>
            <person name="Nealson K.H."/>
        </authorList>
    </citation>
    <scope>NUCLEOTIDE SEQUENCE [LARGE SCALE GENOMIC DNA]</scope>
    <source>
        <strain evidence="1 2">83</strain>
    </source>
</reference>
<evidence type="ECO:0000313" key="1">
    <source>
        <dbReference type="EMBL" id="PRD69330.1"/>
    </source>
</evidence>